<accession>A0A6P6LUZ3</accession>
<keyword evidence="3" id="KW-0472">Membrane</keyword>
<feature type="transmembrane region" description="Helical" evidence="3">
    <location>
        <begin position="313"/>
        <end position="334"/>
    </location>
</feature>
<feature type="domain" description="Ig-like" evidence="4">
    <location>
        <begin position="220"/>
        <end position="310"/>
    </location>
</feature>
<evidence type="ECO:0000256" key="3">
    <source>
        <dbReference type="SAM" id="Phobius"/>
    </source>
</evidence>
<comment type="similarity">
    <text evidence="2">Belongs to the MHC class I family.</text>
</comment>
<evidence type="ECO:0000313" key="5">
    <source>
        <dbReference type="Proteomes" id="UP000515129"/>
    </source>
</evidence>
<dbReference type="OrthoDB" id="8936120at2759"/>
<dbReference type="InterPro" id="IPR007110">
    <property type="entry name" value="Ig-like_dom"/>
</dbReference>
<dbReference type="InterPro" id="IPR050208">
    <property type="entry name" value="MHC_class-I_related"/>
</dbReference>
<evidence type="ECO:0000313" key="6">
    <source>
        <dbReference type="RefSeq" id="XP_026088335.1"/>
    </source>
</evidence>
<keyword evidence="3" id="KW-0812">Transmembrane</keyword>
<dbReference type="CDD" id="cd07698">
    <property type="entry name" value="IgC1_MHC_I_alpha3"/>
    <property type="match status" value="1"/>
</dbReference>
<gene>
    <name evidence="6 7" type="primary">LOC113062598</name>
</gene>
<dbReference type="InterPro" id="IPR036179">
    <property type="entry name" value="Ig-like_dom_sf"/>
</dbReference>
<dbReference type="Pfam" id="PF07654">
    <property type="entry name" value="C1-set"/>
    <property type="match status" value="1"/>
</dbReference>
<dbReference type="GO" id="GO:0009897">
    <property type="term" value="C:external side of plasma membrane"/>
    <property type="evidence" value="ECO:0007669"/>
    <property type="project" value="TreeGrafter"/>
</dbReference>
<proteinExistence type="inferred from homology"/>
<dbReference type="SMART" id="SM00407">
    <property type="entry name" value="IGc1"/>
    <property type="match status" value="1"/>
</dbReference>
<dbReference type="InterPro" id="IPR037055">
    <property type="entry name" value="MHC_I-like_Ag-recog_sf"/>
</dbReference>
<organism evidence="5 6">
    <name type="scientific">Carassius auratus</name>
    <name type="common">Goldfish</name>
    <dbReference type="NCBI Taxonomy" id="7957"/>
    <lineage>
        <taxon>Eukaryota</taxon>
        <taxon>Metazoa</taxon>
        <taxon>Chordata</taxon>
        <taxon>Craniata</taxon>
        <taxon>Vertebrata</taxon>
        <taxon>Euteleostomi</taxon>
        <taxon>Actinopterygii</taxon>
        <taxon>Neopterygii</taxon>
        <taxon>Teleostei</taxon>
        <taxon>Ostariophysi</taxon>
        <taxon>Cypriniformes</taxon>
        <taxon>Cyprinidae</taxon>
        <taxon>Cyprininae</taxon>
        <taxon>Carassius</taxon>
    </lineage>
</organism>
<dbReference type="FunFam" id="3.30.500.10:FF:000001">
    <property type="entry name" value="H-2 class I histocompatibility antigen, alpha chain"/>
    <property type="match status" value="1"/>
</dbReference>
<name>A0A6P6LUZ3_CARAU</name>
<keyword evidence="3" id="KW-1133">Transmembrane helix</keyword>
<dbReference type="GeneID" id="113062598"/>
<dbReference type="InterPro" id="IPR011162">
    <property type="entry name" value="MHC_I/II-like_Ag-recog"/>
</dbReference>
<dbReference type="PANTHER" id="PTHR16675">
    <property type="entry name" value="MHC CLASS I-RELATED"/>
    <property type="match status" value="1"/>
</dbReference>
<dbReference type="InterPro" id="IPR013783">
    <property type="entry name" value="Ig-like_fold"/>
</dbReference>
<dbReference type="InterPro" id="IPR011161">
    <property type="entry name" value="MHC_I-like_Ag-recog"/>
</dbReference>
<dbReference type="Proteomes" id="UP000515129">
    <property type="component" value="Chromosome 44"/>
</dbReference>
<evidence type="ECO:0000259" key="4">
    <source>
        <dbReference type="PROSITE" id="PS50835"/>
    </source>
</evidence>
<dbReference type="SUPFAM" id="SSF54452">
    <property type="entry name" value="MHC antigen-recognition domain"/>
    <property type="match status" value="1"/>
</dbReference>
<sequence>MLIKYSTTFSEWNYFSGKINNAACCRLLFLLGAHLACARTHSMRYFYTGVSGISDFPEFTAVALVDDEQFMYFDSNTKKAVPKTEWIRQNEGEDYWNGETKIFTGTYPAFKINIQNLKKLFNQSAGVHTWQQMCGCELDDDGTKLGYWQYGYDGEDFLSLDKSTLTWTAASPQAVLTKHKWEVNRAIIEQQKAYLENTCIEWLQKYVRYGKETLERKVAPQVSLLQKSSSTSVKCHATGFYPSGVTISWQKNGQEHHEDVYLAELLPNEDGTFQRTSTIKVSPEELKKNQFSCVVEHQGETFRSILKGASVPIGFILAAVVGVFLLIVTAVAGYKVYQKNLKNNCERNSSENERL</sequence>
<dbReference type="PANTHER" id="PTHR16675:SF237">
    <property type="entry name" value="MHC CLASS I ANTIGEN TRANSCRIPT VARIANT 1-RELATED"/>
    <property type="match status" value="1"/>
</dbReference>
<keyword evidence="5" id="KW-1185">Reference proteome</keyword>
<evidence type="ECO:0000313" key="7">
    <source>
        <dbReference type="RefSeq" id="XP_026088336.1"/>
    </source>
</evidence>
<evidence type="ECO:0000256" key="1">
    <source>
        <dbReference type="ARBA" id="ARBA00023180"/>
    </source>
</evidence>
<dbReference type="GO" id="GO:0005615">
    <property type="term" value="C:extracellular space"/>
    <property type="evidence" value="ECO:0007669"/>
    <property type="project" value="TreeGrafter"/>
</dbReference>
<dbReference type="InterPro" id="IPR001039">
    <property type="entry name" value="MHC_I_a_a1/a2"/>
</dbReference>
<dbReference type="Pfam" id="PF00129">
    <property type="entry name" value="MHC_I"/>
    <property type="match status" value="1"/>
</dbReference>
<dbReference type="AlphaFoldDB" id="A0A6P6LUZ3"/>
<dbReference type="Gene3D" id="2.60.40.10">
    <property type="entry name" value="Immunoglobulins"/>
    <property type="match status" value="1"/>
</dbReference>
<reference evidence="6 7" key="1">
    <citation type="submission" date="2025-04" db="UniProtKB">
        <authorList>
            <consortium name="RefSeq"/>
        </authorList>
    </citation>
    <scope>IDENTIFICATION</scope>
    <source>
        <strain evidence="6 7">Wakin</strain>
        <tissue evidence="6 7">Muscle</tissue>
    </source>
</reference>
<dbReference type="GO" id="GO:0006955">
    <property type="term" value="P:immune response"/>
    <property type="evidence" value="ECO:0007669"/>
    <property type="project" value="TreeGrafter"/>
</dbReference>
<evidence type="ECO:0000256" key="2">
    <source>
        <dbReference type="RuleBase" id="RU004439"/>
    </source>
</evidence>
<dbReference type="PROSITE" id="PS50835">
    <property type="entry name" value="IG_LIKE"/>
    <property type="match status" value="1"/>
</dbReference>
<dbReference type="Gene3D" id="3.30.500.10">
    <property type="entry name" value="MHC class I-like antigen recognition-like"/>
    <property type="match status" value="1"/>
</dbReference>
<dbReference type="PRINTS" id="PR01638">
    <property type="entry name" value="MHCCLASSI"/>
</dbReference>
<dbReference type="RefSeq" id="XP_026088335.1">
    <property type="nucleotide sequence ID" value="XM_026232550.1"/>
</dbReference>
<dbReference type="RefSeq" id="XP_026088336.1">
    <property type="nucleotide sequence ID" value="XM_026232551.1"/>
</dbReference>
<dbReference type="KEGG" id="caua:113062598"/>
<dbReference type="InterPro" id="IPR003597">
    <property type="entry name" value="Ig_C1-set"/>
</dbReference>
<protein>
    <submittedName>
        <fullName evidence="6 7">H-2 class I histocompatibility antigen, Q9 alpha chain-like isoform X1</fullName>
    </submittedName>
</protein>
<keyword evidence="1" id="KW-0325">Glycoprotein</keyword>
<dbReference type="SUPFAM" id="SSF48726">
    <property type="entry name" value="Immunoglobulin"/>
    <property type="match status" value="1"/>
</dbReference>